<dbReference type="Proteomes" id="UP000199301">
    <property type="component" value="Unassembled WGS sequence"/>
</dbReference>
<dbReference type="GO" id="GO:0052689">
    <property type="term" value="F:carboxylic ester hydrolase activity"/>
    <property type="evidence" value="ECO:0007669"/>
    <property type="project" value="UniProtKB-ARBA"/>
</dbReference>
<dbReference type="InterPro" id="IPR005674">
    <property type="entry name" value="CocE/Ser_esterase"/>
</dbReference>
<dbReference type="Pfam" id="PF02129">
    <property type="entry name" value="Peptidase_S15"/>
    <property type="match status" value="1"/>
</dbReference>
<evidence type="ECO:0000256" key="4">
    <source>
        <dbReference type="SAM" id="SignalP"/>
    </source>
</evidence>
<feature type="chain" id="PRO_5039273259" evidence="4">
    <location>
        <begin position="29"/>
        <end position="531"/>
    </location>
</feature>
<dbReference type="EMBL" id="FNKO01000002">
    <property type="protein sequence ID" value="SDQ94590.1"/>
    <property type="molecule type" value="Genomic_DNA"/>
</dbReference>
<keyword evidence="2 6" id="KW-0378">Hydrolase</keyword>
<dbReference type="AlphaFoldDB" id="A0A1H1F122"/>
<dbReference type="SUPFAM" id="SSF49785">
    <property type="entry name" value="Galactose-binding domain-like"/>
    <property type="match status" value="1"/>
</dbReference>
<evidence type="ECO:0000313" key="7">
    <source>
        <dbReference type="Proteomes" id="UP000199301"/>
    </source>
</evidence>
<dbReference type="InterPro" id="IPR000383">
    <property type="entry name" value="Xaa-Pro-like_dom"/>
</dbReference>
<dbReference type="InterPro" id="IPR008979">
    <property type="entry name" value="Galactose-bd-like_sf"/>
</dbReference>
<comment type="similarity">
    <text evidence="1">Belongs to the AB hydrolase superfamily.</text>
</comment>
<feature type="region of interest" description="Disordered" evidence="3">
    <location>
        <begin position="509"/>
        <end position="531"/>
    </location>
</feature>
<keyword evidence="4" id="KW-0732">Signal</keyword>
<dbReference type="PANTHER" id="PTHR22946">
    <property type="entry name" value="DIENELACTONE HYDROLASE DOMAIN-CONTAINING PROTEIN-RELATED"/>
    <property type="match status" value="1"/>
</dbReference>
<dbReference type="InterPro" id="IPR050261">
    <property type="entry name" value="FrsA_esterase"/>
</dbReference>
<dbReference type="OrthoDB" id="3276960at2"/>
<dbReference type="RefSeq" id="WP_092524506.1">
    <property type="nucleotide sequence ID" value="NZ_FNKO01000002.1"/>
</dbReference>
<evidence type="ECO:0000256" key="2">
    <source>
        <dbReference type="ARBA" id="ARBA00022801"/>
    </source>
</evidence>
<dbReference type="InterPro" id="IPR013736">
    <property type="entry name" value="Xaa-Pro_dipept_C"/>
</dbReference>
<evidence type="ECO:0000256" key="1">
    <source>
        <dbReference type="ARBA" id="ARBA00008645"/>
    </source>
</evidence>
<name>A0A1H1F122_9ACTN</name>
<dbReference type="GO" id="GO:0008239">
    <property type="term" value="F:dipeptidyl-peptidase activity"/>
    <property type="evidence" value="ECO:0007669"/>
    <property type="project" value="InterPro"/>
</dbReference>
<evidence type="ECO:0000256" key="3">
    <source>
        <dbReference type="SAM" id="MobiDB-lite"/>
    </source>
</evidence>
<dbReference type="PANTHER" id="PTHR22946:SF9">
    <property type="entry name" value="POLYKETIDE TRANSFERASE AF380"/>
    <property type="match status" value="1"/>
</dbReference>
<dbReference type="Pfam" id="PF08530">
    <property type="entry name" value="PepX_C"/>
    <property type="match status" value="1"/>
</dbReference>
<evidence type="ECO:0000259" key="5">
    <source>
        <dbReference type="SMART" id="SM00939"/>
    </source>
</evidence>
<dbReference type="Gene3D" id="2.60.120.260">
    <property type="entry name" value="Galactose-binding domain-like"/>
    <property type="match status" value="1"/>
</dbReference>
<dbReference type="NCBIfam" id="TIGR00976">
    <property type="entry name" value="CocE_NonD"/>
    <property type="match status" value="1"/>
</dbReference>
<sequence length="531" mass="56664">MRRLPALVTTAITAVLCGQLVAPAAATAEGFTVREAKIAGSGGISLAAKVIEPEGADRGPRPLLVMPASWALPNIEYVGAAARLAHESGYVVVSYTARGFHGSGGEVEVAGSADVADARKVIDWAVEHTSAGDEHVGMAGISYGAGISALTAAEDSRVDAVAAMSGWSDLVASLYPNETVSSAAAELLLASGKLTGRLGSELRELERAYRQHRVEDELDMARERSPKNRIDQLNANGTAVLLANAWQDSLFPPGQITEMFERLNGPKRLMLSPGDHATPELFGAAGLPNRVWERVADWFDQHLRGVDRGVPASGVELQPLNSSEWRSYSSWRAVSRRTETHYLDAPRKRHPLAPGTGELPTDERPSWQHRIEAGDPTLAHSGTVLVSGALQGFTRMPVGVPLPLVDREDAAVWATEPRSEEVLVSGTPRLGVTVTPSARSVSLFVHLYDVGPAGRGSLISRKPVTLRNGKPGVQQRVEVALRPTSWEVPAGHRLALVIDTVDTRYRDESSGGTVTFGSPDGNPADLRVPFG</sequence>
<gene>
    <name evidence="6" type="ORF">SAMN04489718_2779</name>
</gene>
<protein>
    <submittedName>
        <fullName evidence="6">Putative hydrolase, CocE/NonD family</fullName>
    </submittedName>
</protein>
<dbReference type="InterPro" id="IPR029058">
    <property type="entry name" value="AB_hydrolase_fold"/>
</dbReference>
<organism evidence="6 7">
    <name type="scientific">Actinopolyspora saharensis</name>
    <dbReference type="NCBI Taxonomy" id="995062"/>
    <lineage>
        <taxon>Bacteria</taxon>
        <taxon>Bacillati</taxon>
        <taxon>Actinomycetota</taxon>
        <taxon>Actinomycetes</taxon>
        <taxon>Actinopolysporales</taxon>
        <taxon>Actinopolysporaceae</taxon>
        <taxon>Actinopolyspora</taxon>
    </lineage>
</organism>
<accession>A0A1H1F122</accession>
<dbReference type="Gene3D" id="3.40.50.1820">
    <property type="entry name" value="alpha/beta hydrolase"/>
    <property type="match status" value="1"/>
</dbReference>
<proteinExistence type="inferred from homology"/>
<evidence type="ECO:0000313" key="6">
    <source>
        <dbReference type="EMBL" id="SDQ94590.1"/>
    </source>
</evidence>
<feature type="signal peptide" evidence="4">
    <location>
        <begin position="1"/>
        <end position="28"/>
    </location>
</feature>
<reference evidence="7" key="1">
    <citation type="submission" date="2016-10" db="EMBL/GenBank/DDBJ databases">
        <authorList>
            <person name="Varghese N."/>
            <person name="Submissions S."/>
        </authorList>
    </citation>
    <scope>NUCLEOTIDE SEQUENCE [LARGE SCALE GENOMIC DNA]</scope>
    <source>
        <strain evidence="7">DSM 45459</strain>
    </source>
</reference>
<dbReference type="SMART" id="SM00939">
    <property type="entry name" value="PepX_C"/>
    <property type="match status" value="1"/>
</dbReference>
<dbReference type="STRING" id="995062.SAMN04489718_2779"/>
<dbReference type="SUPFAM" id="SSF53474">
    <property type="entry name" value="alpha/beta-Hydrolases"/>
    <property type="match status" value="1"/>
</dbReference>
<keyword evidence="7" id="KW-1185">Reference proteome</keyword>
<feature type="domain" description="Xaa-Pro dipeptidyl-peptidase C-terminal" evidence="5">
    <location>
        <begin position="296"/>
        <end position="527"/>
    </location>
</feature>